<sequence length="148" mass="17316">MARRRSKIFNKTKNRIIAEDVLVSKTFEEKTVGLTKYTSPRAMYFEMRWGTCPVQSREHKDIGGKLKHILRNVLHPIVDFPLLWCGVHTFGMQFSIDIAVLDEKGIVRALKKNIPPRHFFFWNPRWKRVFELPAGSEIDVGDELEFAE</sequence>
<dbReference type="EMBL" id="LCKF01000022">
    <property type="protein sequence ID" value="KKT90930.1"/>
    <property type="molecule type" value="Genomic_DNA"/>
</dbReference>
<name>A0A0G1L570_9BACT</name>
<accession>A0A0G1L570</accession>
<dbReference type="Proteomes" id="UP000033966">
    <property type="component" value="Unassembled WGS sequence"/>
</dbReference>
<reference evidence="1 2" key="1">
    <citation type="journal article" date="2015" name="Nature">
        <title>rRNA introns, odd ribosomes, and small enigmatic genomes across a large radiation of phyla.</title>
        <authorList>
            <person name="Brown C.T."/>
            <person name="Hug L.A."/>
            <person name="Thomas B.C."/>
            <person name="Sharon I."/>
            <person name="Castelle C.J."/>
            <person name="Singh A."/>
            <person name="Wilkins M.J."/>
            <person name="Williams K.H."/>
            <person name="Banfield J.F."/>
        </authorList>
    </citation>
    <scope>NUCLEOTIDE SEQUENCE [LARGE SCALE GENOMIC DNA]</scope>
</reference>
<dbReference type="InterPro" id="IPR038695">
    <property type="entry name" value="Saro_0823-like_sf"/>
</dbReference>
<gene>
    <name evidence="1" type="ORF">UW92_C0022G0011</name>
</gene>
<comment type="caution">
    <text evidence="1">The sequence shown here is derived from an EMBL/GenBank/DDBJ whole genome shotgun (WGS) entry which is preliminary data.</text>
</comment>
<protein>
    <recommendedName>
        <fullName evidence="3">DUF192 domain-containing protein</fullName>
    </recommendedName>
</protein>
<evidence type="ECO:0008006" key="3">
    <source>
        <dbReference type="Google" id="ProtNLM"/>
    </source>
</evidence>
<evidence type="ECO:0000313" key="2">
    <source>
        <dbReference type="Proteomes" id="UP000033966"/>
    </source>
</evidence>
<proteinExistence type="predicted"/>
<dbReference type="Gene3D" id="2.60.120.1140">
    <property type="entry name" value="Protein of unknown function DUF192"/>
    <property type="match status" value="1"/>
</dbReference>
<organism evidence="1 2">
    <name type="scientific">Candidatus Jorgensenbacteria bacterium GW2011_GWA2_45_13</name>
    <dbReference type="NCBI Taxonomy" id="1618662"/>
    <lineage>
        <taxon>Bacteria</taxon>
        <taxon>Candidatus Joergenseniibacteriota</taxon>
    </lineage>
</organism>
<dbReference type="AlphaFoldDB" id="A0A0G1L570"/>
<evidence type="ECO:0000313" key="1">
    <source>
        <dbReference type="EMBL" id="KKT90930.1"/>
    </source>
</evidence>